<protein>
    <recommendedName>
        <fullName evidence="3">Response regulatory domain-containing protein</fullName>
    </recommendedName>
</protein>
<keyword evidence="1 2" id="KW-0597">Phosphoprotein</keyword>
<dbReference type="CDD" id="cd00156">
    <property type="entry name" value="REC"/>
    <property type="match status" value="1"/>
</dbReference>
<evidence type="ECO:0000259" key="3">
    <source>
        <dbReference type="PROSITE" id="PS50110"/>
    </source>
</evidence>
<dbReference type="InterPro" id="IPR001789">
    <property type="entry name" value="Sig_transdc_resp-reg_receiver"/>
</dbReference>
<evidence type="ECO:0000313" key="4">
    <source>
        <dbReference type="EMBL" id="OGW96800.1"/>
    </source>
</evidence>
<gene>
    <name evidence="4" type="ORF">A3G33_01555</name>
</gene>
<feature type="domain" description="Response regulatory" evidence="3">
    <location>
        <begin position="13"/>
        <end position="132"/>
    </location>
</feature>
<dbReference type="SUPFAM" id="SSF52172">
    <property type="entry name" value="CheY-like"/>
    <property type="match status" value="1"/>
</dbReference>
<evidence type="ECO:0000256" key="1">
    <source>
        <dbReference type="ARBA" id="ARBA00022553"/>
    </source>
</evidence>
<dbReference type="PANTHER" id="PTHR44591">
    <property type="entry name" value="STRESS RESPONSE REGULATOR PROTEIN 1"/>
    <property type="match status" value="1"/>
</dbReference>
<comment type="caution">
    <text evidence="4">The sequence shown here is derived from an EMBL/GenBank/DDBJ whole genome shotgun (WGS) entry which is preliminary data.</text>
</comment>
<dbReference type="InterPro" id="IPR011006">
    <property type="entry name" value="CheY-like_superfamily"/>
</dbReference>
<name>A0A1G1KV92_9BACT</name>
<reference evidence="4 5" key="1">
    <citation type="journal article" date="2016" name="Nat. Commun.">
        <title>Thousands of microbial genomes shed light on interconnected biogeochemical processes in an aquifer system.</title>
        <authorList>
            <person name="Anantharaman K."/>
            <person name="Brown C.T."/>
            <person name="Hug L.A."/>
            <person name="Sharon I."/>
            <person name="Castelle C.J."/>
            <person name="Probst A.J."/>
            <person name="Thomas B.C."/>
            <person name="Singh A."/>
            <person name="Wilkins M.J."/>
            <person name="Karaoz U."/>
            <person name="Brodie E.L."/>
            <person name="Williams K.H."/>
            <person name="Hubbard S.S."/>
            <person name="Banfield J.F."/>
        </authorList>
    </citation>
    <scope>NUCLEOTIDE SEQUENCE [LARGE SCALE GENOMIC DNA]</scope>
</reference>
<evidence type="ECO:0000256" key="2">
    <source>
        <dbReference type="PROSITE-ProRule" id="PRU00169"/>
    </source>
</evidence>
<sequence>MKLKMAAEIEKGNILVIDDDPLLTRTLKKILERSGYCVDVAGNGFEGIKKAKSGFFHLVLCDIRMPGLDGLMTIRHIQDFQQRAGAGKSGFIVMTAYDGDDTRHQSCQLGVTEFLIKPFDLPKFLEVMDHHTRPLVKKTPLEEVKILNEKLRRLLSAMDEKVSDDLTRPDRKY</sequence>
<dbReference type="AlphaFoldDB" id="A0A1G1KV92"/>
<accession>A0A1G1KV92</accession>
<dbReference type="InterPro" id="IPR050595">
    <property type="entry name" value="Bact_response_regulator"/>
</dbReference>
<dbReference type="Pfam" id="PF00072">
    <property type="entry name" value="Response_reg"/>
    <property type="match status" value="1"/>
</dbReference>
<dbReference type="Gene3D" id="3.40.50.2300">
    <property type="match status" value="1"/>
</dbReference>
<dbReference type="Proteomes" id="UP000178187">
    <property type="component" value="Unassembled WGS sequence"/>
</dbReference>
<feature type="modified residue" description="4-aspartylphosphate" evidence="2">
    <location>
        <position position="62"/>
    </location>
</feature>
<dbReference type="PROSITE" id="PS50110">
    <property type="entry name" value="RESPONSE_REGULATORY"/>
    <property type="match status" value="1"/>
</dbReference>
<dbReference type="SMART" id="SM00448">
    <property type="entry name" value="REC"/>
    <property type="match status" value="1"/>
</dbReference>
<organism evidence="4 5">
    <name type="scientific">Candidatus Danuiimicrobium aquiferis</name>
    <dbReference type="NCBI Taxonomy" id="1801832"/>
    <lineage>
        <taxon>Bacteria</taxon>
        <taxon>Pseudomonadati</taxon>
        <taxon>Candidatus Omnitrophota</taxon>
        <taxon>Candidatus Danuiimicrobium</taxon>
    </lineage>
</organism>
<dbReference type="GO" id="GO:0000160">
    <property type="term" value="P:phosphorelay signal transduction system"/>
    <property type="evidence" value="ECO:0007669"/>
    <property type="project" value="InterPro"/>
</dbReference>
<proteinExistence type="predicted"/>
<dbReference type="EMBL" id="MHFR01000048">
    <property type="protein sequence ID" value="OGW96800.1"/>
    <property type="molecule type" value="Genomic_DNA"/>
</dbReference>
<dbReference type="PANTHER" id="PTHR44591:SF3">
    <property type="entry name" value="RESPONSE REGULATORY DOMAIN-CONTAINING PROTEIN"/>
    <property type="match status" value="1"/>
</dbReference>
<evidence type="ECO:0000313" key="5">
    <source>
        <dbReference type="Proteomes" id="UP000178187"/>
    </source>
</evidence>